<dbReference type="RefSeq" id="WP_311586106.1">
    <property type="nucleotide sequence ID" value="NZ_JAVRFH010000194.1"/>
</dbReference>
<reference evidence="2" key="1">
    <citation type="submission" date="2024-05" db="EMBL/GenBank/DDBJ databases">
        <title>30 novel species of actinomycetes from the DSMZ collection.</title>
        <authorList>
            <person name="Nouioui I."/>
        </authorList>
    </citation>
    <scope>NUCLEOTIDE SEQUENCE</scope>
    <source>
        <strain evidence="2">DSM 40712</strain>
    </source>
</reference>
<feature type="compositionally biased region" description="Polar residues" evidence="1">
    <location>
        <begin position="62"/>
        <end position="73"/>
    </location>
</feature>
<name>A0ABU3B330_9ACTN</name>
<sequence length="73" mass="8273">MVQLRQAAVADIRQALREDTVDLAVVAPDRQQQRGLATRLLSREEWCSWRRPSRSSPKQRQAASTSPRSPSCL</sequence>
<evidence type="ECO:0000313" key="2">
    <source>
        <dbReference type="EMBL" id="MDT0616563.1"/>
    </source>
</evidence>
<proteinExistence type="predicted"/>
<evidence type="ECO:0000256" key="1">
    <source>
        <dbReference type="SAM" id="MobiDB-lite"/>
    </source>
</evidence>
<dbReference type="EMBL" id="JAVRFH010000194">
    <property type="protein sequence ID" value="MDT0616563.1"/>
    <property type="molecule type" value="Genomic_DNA"/>
</dbReference>
<gene>
    <name evidence="2" type="ORF">RM812_41510</name>
</gene>
<protein>
    <submittedName>
        <fullName evidence="2">Uncharacterized protein</fullName>
    </submittedName>
</protein>
<dbReference type="Proteomes" id="UP001180724">
    <property type="component" value="Unassembled WGS sequence"/>
</dbReference>
<evidence type="ECO:0000313" key="3">
    <source>
        <dbReference type="Proteomes" id="UP001180724"/>
    </source>
</evidence>
<feature type="region of interest" description="Disordered" evidence="1">
    <location>
        <begin position="51"/>
        <end position="73"/>
    </location>
</feature>
<keyword evidence="3" id="KW-1185">Reference proteome</keyword>
<organism evidence="2 3">
    <name type="scientific">Streptomyces lancefieldiae</name>
    <dbReference type="NCBI Taxonomy" id="3075520"/>
    <lineage>
        <taxon>Bacteria</taxon>
        <taxon>Bacillati</taxon>
        <taxon>Actinomycetota</taxon>
        <taxon>Actinomycetes</taxon>
        <taxon>Kitasatosporales</taxon>
        <taxon>Streptomycetaceae</taxon>
        <taxon>Streptomyces</taxon>
    </lineage>
</organism>
<accession>A0ABU3B330</accession>
<comment type="caution">
    <text evidence="2">The sequence shown here is derived from an EMBL/GenBank/DDBJ whole genome shotgun (WGS) entry which is preliminary data.</text>
</comment>